<dbReference type="EMBL" id="MU150335">
    <property type="protein sequence ID" value="KAF9458603.1"/>
    <property type="molecule type" value="Genomic_DNA"/>
</dbReference>
<reference evidence="2" key="1">
    <citation type="submission" date="2020-11" db="EMBL/GenBank/DDBJ databases">
        <authorList>
            <consortium name="DOE Joint Genome Institute"/>
            <person name="Ahrendt S."/>
            <person name="Riley R."/>
            <person name="Andreopoulos W."/>
            <person name="Labutti K."/>
            <person name="Pangilinan J."/>
            <person name="Ruiz-Duenas F.J."/>
            <person name="Barrasa J.M."/>
            <person name="Sanchez-Garcia M."/>
            <person name="Camarero S."/>
            <person name="Miyauchi S."/>
            <person name="Serrano A."/>
            <person name="Linde D."/>
            <person name="Babiker R."/>
            <person name="Drula E."/>
            <person name="Ayuso-Fernandez I."/>
            <person name="Pacheco R."/>
            <person name="Padilla G."/>
            <person name="Ferreira P."/>
            <person name="Barriuso J."/>
            <person name="Kellner H."/>
            <person name="Castanera R."/>
            <person name="Alfaro M."/>
            <person name="Ramirez L."/>
            <person name="Pisabarro A.G."/>
            <person name="Kuo A."/>
            <person name="Tritt A."/>
            <person name="Lipzen A."/>
            <person name="He G."/>
            <person name="Yan M."/>
            <person name="Ng V."/>
            <person name="Cullen D."/>
            <person name="Martin F."/>
            <person name="Rosso M.-N."/>
            <person name="Henrissat B."/>
            <person name="Hibbett D."/>
            <person name="Martinez A.T."/>
            <person name="Grigoriev I.V."/>
        </authorList>
    </citation>
    <scope>NUCLEOTIDE SEQUENCE</scope>
    <source>
        <strain evidence="2">CBS 247.69</strain>
    </source>
</reference>
<dbReference type="Proteomes" id="UP000807353">
    <property type="component" value="Unassembled WGS sequence"/>
</dbReference>
<evidence type="ECO:0000313" key="3">
    <source>
        <dbReference type="Proteomes" id="UP000807353"/>
    </source>
</evidence>
<dbReference type="OrthoDB" id="3257543at2759"/>
<gene>
    <name evidence="2" type="ORF">BDZ94DRAFT_1313101</name>
</gene>
<dbReference type="AlphaFoldDB" id="A0A9P6CF44"/>
<feature type="region of interest" description="Disordered" evidence="1">
    <location>
        <begin position="146"/>
        <end position="233"/>
    </location>
</feature>
<sequence length="341" mass="37122">MSKDTPTAEKLAITDAWLIKLDKAAGNISLMVEEDQTVYFNRIIDNPVAMWKALQTTHMQKRPRAHFNTYDDLFSIRKQEEESLQSLINRVEQSVTQIKNLHPEGFTLVELDSELASMALIRALPEDKVMTRSKTYQATPPVTVVPAKVQPKSKSTRSTKLIEEEQSEEEEEEEKPKPKGRGKRPGKVVVAERGKGKGKARGGVKISGKSVDEEGPSVPGEKKGKSKKTSVQRLAEDIESEEAEQILEVLGISVAPPRRLPAVSVNPQPISAPLVSGHVCRVTSVSVAVPPKLPLYDLGSSSASVFVSLPKLSSKDFTGASVLDSLSIGAGCKGIARTIHI</sequence>
<evidence type="ECO:0000256" key="1">
    <source>
        <dbReference type="SAM" id="MobiDB-lite"/>
    </source>
</evidence>
<evidence type="ECO:0000313" key="2">
    <source>
        <dbReference type="EMBL" id="KAF9458603.1"/>
    </source>
</evidence>
<feature type="compositionally biased region" description="Acidic residues" evidence="1">
    <location>
        <begin position="164"/>
        <end position="173"/>
    </location>
</feature>
<name>A0A9P6CF44_9AGAR</name>
<comment type="caution">
    <text evidence="2">The sequence shown here is derived from an EMBL/GenBank/DDBJ whole genome shotgun (WGS) entry which is preliminary data.</text>
</comment>
<keyword evidence="3" id="KW-1185">Reference proteome</keyword>
<dbReference type="Pfam" id="PF14223">
    <property type="entry name" value="Retrotran_gag_2"/>
    <property type="match status" value="1"/>
</dbReference>
<organism evidence="2 3">
    <name type="scientific">Collybia nuda</name>
    <dbReference type="NCBI Taxonomy" id="64659"/>
    <lineage>
        <taxon>Eukaryota</taxon>
        <taxon>Fungi</taxon>
        <taxon>Dikarya</taxon>
        <taxon>Basidiomycota</taxon>
        <taxon>Agaricomycotina</taxon>
        <taxon>Agaricomycetes</taxon>
        <taxon>Agaricomycetidae</taxon>
        <taxon>Agaricales</taxon>
        <taxon>Tricholomatineae</taxon>
        <taxon>Clitocybaceae</taxon>
        <taxon>Collybia</taxon>
    </lineage>
</organism>
<proteinExistence type="predicted"/>
<protein>
    <submittedName>
        <fullName evidence="2">Uncharacterized protein</fullName>
    </submittedName>
</protein>
<accession>A0A9P6CF44</accession>